<dbReference type="InterPro" id="IPR008920">
    <property type="entry name" value="TF_FadR/GntR_C"/>
</dbReference>
<dbReference type="PROSITE" id="PS50949">
    <property type="entry name" value="HTH_GNTR"/>
    <property type="match status" value="1"/>
</dbReference>
<dbReference type="InterPro" id="IPR000524">
    <property type="entry name" value="Tscrpt_reg_HTH_GntR"/>
</dbReference>
<dbReference type="Pfam" id="PF00392">
    <property type="entry name" value="GntR"/>
    <property type="match status" value="1"/>
</dbReference>
<evidence type="ECO:0000256" key="2">
    <source>
        <dbReference type="ARBA" id="ARBA00023125"/>
    </source>
</evidence>
<dbReference type="PANTHER" id="PTHR43537:SF18">
    <property type="entry name" value="L-LACTATE DEHYDROGENASE OPERON REGULATORY PROTEIN-RELATED"/>
    <property type="match status" value="1"/>
</dbReference>
<dbReference type="STRING" id="983920.Y88_3418"/>
<proteinExistence type="predicted"/>
<evidence type="ECO:0000313" key="5">
    <source>
        <dbReference type="EMBL" id="EGD60914.1"/>
    </source>
</evidence>
<gene>
    <name evidence="5" type="ORF">Y88_3418</name>
</gene>
<keyword evidence="2" id="KW-0238">DNA-binding</keyword>
<keyword evidence="1" id="KW-0805">Transcription regulation</keyword>
<dbReference type="AlphaFoldDB" id="F1Z399"/>
<reference evidence="5 6" key="1">
    <citation type="journal article" date="2012" name="J. Bacteriol.">
        <title>Draft Genome Sequence of Novosphingobium nitrogenifigens Y88T.</title>
        <authorList>
            <person name="Strabala T.J."/>
            <person name="Macdonald L."/>
            <person name="Liu V."/>
            <person name="Smit A.M."/>
        </authorList>
    </citation>
    <scope>NUCLEOTIDE SEQUENCE [LARGE SCALE GENOMIC DNA]</scope>
    <source>
        <strain evidence="5 6">DSM 19370</strain>
    </source>
</reference>
<dbReference type="InParanoid" id="F1Z399"/>
<evidence type="ECO:0000256" key="3">
    <source>
        <dbReference type="ARBA" id="ARBA00023163"/>
    </source>
</evidence>
<organism evidence="5 6">
    <name type="scientific">Novosphingobium nitrogenifigens DSM 19370</name>
    <dbReference type="NCBI Taxonomy" id="983920"/>
    <lineage>
        <taxon>Bacteria</taxon>
        <taxon>Pseudomonadati</taxon>
        <taxon>Pseudomonadota</taxon>
        <taxon>Alphaproteobacteria</taxon>
        <taxon>Sphingomonadales</taxon>
        <taxon>Sphingomonadaceae</taxon>
        <taxon>Novosphingobium</taxon>
    </lineage>
</organism>
<name>F1Z399_9SPHN</name>
<comment type="caution">
    <text evidence="5">The sequence shown here is derived from an EMBL/GenBank/DDBJ whole genome shotgun (WGS) entry which is preliminary data.</text>
</comment>
<protein>
    <submittedName>
        <fullName evidence="5">Transcriptional regulator GntR family</fullName>
    </submittedName>
</protein>
<dbReference type="InterPro" id="IPR036388">
    <property type="entry name" value="WH-like_DNA-bd_sf"/>
</dbReference>
<dbReference type="InterPro" id="IPR036390">
    <property type="entry name" value="WH_DNA-bd_sf"/>
</dbReference>
<dbReference type="SUPFAM" id="SSF48008">
    <property type="entry name" value="GntR ligand-binding domain-like"/>
    <property type="match status" value="1"/>
</dbReference>
<dbReference type="SMART" id="SM00895">
    <property type="entry name" value="FCD"/>
    <property type="match status" value="1"/>
</dbReference>
<dbReference type="CDD" id="cd07377">
    <property type="entry name" value="WHTH_GntR"/>
    <property type="match status" value="1"/>
</dbReference>
<dbReference type="Pfam" id="PF07729">
    <property type="entry name" value="FCD"/>
    <property type="match status" value="1"/>
</dbReference>
<dbReference type="PRINTS" id="PR00035">
    <property type="entry name" value="HTHGNTR"/>
</dbReference>
<keyword evidence="6" id="KW-1185">Reference proteome</keyword>
<dbReference type="eggNOG" id="COG2186">
    <property type="taxonomic scope" value="Bacteria"/>
</dbReference>
<dbReference type="SUPFAM" id="SSF46785">
    <property type="entry name" value="Winged helix' DNA-binding domain"/>
    <property type="match status" value="1"/>
</dbReference>
<feature type="domain" description="HTH gntR-type" evidence="4">
    <location>
        <begin position="2"/>
        <end position="70"/>
    </location>
</feature>
<dbReference type="Gene3D" id="1.20.120.530">
    <property type="entry name" value="GntR ligand-binding domain-like"/>
    <property type="match status" value="1"/>
</dbReference>
<dbReference type="GO" id="GO:0003677">
    <property type="term" value="F:DNA binding"/>
    <property type="evidence" value="ECO:0007669"/>
    <property type="project" value="UniProtKB-KW"/>
</dbReference>
<evidence type="ECO:0000313" key="6">
    <source>
        <dbReference type="Proteomes" id="UP000004728"/>
    </source>
</evidence>
<evidence type="ECO:0000256" key="1">
    <source>
        <dbReference type="ARBA" id="ARBA00023015"/>
    </source>
</evidence>
<dbReference type="Gene3D" id="1.10.10.10">
    <property type="entry name" value="Winged helix-like DNA-binding domain superfamily/Winged helix DNA-binding domain"/>
    <property type="match status" value="1"/>
</dbReference>
<evidence type="ECO:0000259" key="4">
    <source>
        <dbReference type="PROSITE" id="PS50949"/>
    </source>
</evidence>
<dbReference type="PANTHER" id="PTHR43537">
    <property type="entry name" value="TRANSCRIPTIONAL REGULATOR, GNTR FAMILY"/>
    <property type="match status" value="1"/>
</dbReference>
<dbReference type="EMBL" id="AEWJ01000002">
    <property type="protein sequence ID" value="EGD60914.1"/>
    <property type="molecule type" value="Genomic_DNA"/>
</dbReference>
<dbReference type="HOGENOM" id="CLU_017584_9_5_5"/>
<dbReference type="OrthoDB" id="9812645at2"/>
<sequence length="255" mass="27358">MSEDRLDLQGKIRDLIASRGLGAGDRLPAERALAVEFGVSRSRLREDIQQLVSQGHLVSRRGGGHFVAVPEPGEPVRAALLPLASLARSEAGYWHDVMEIRLSLEGDTAAHAALRASEEDKARLTKLADAFHAASADPAALAHADAAFHLGVAQAAHNVVLVQVMDGLQSLLEASISESLLRLYHLPGMIDELDAQHRAILDAILGGEAETARAAATRHLAFVTDRLRMVEETEARQRRAARAHLHMTAGKGPSA</sequence>
<dbReference type="InterPro" id="IPR011711">
    <property type="entry name" value="GntR_C"/>
</dbReference>
<keyword evidence="3" id="KW-0804">Transcription</keyword>
<dbReference type="Proteomes" id="UP000004728">
    <property type="component" value="Unassembled WGS sequence"/>
</dbReference>
<dbReference type="SMART" id="SM00345">
    <property type="entry name" value="HTH_GNTR"/>
    <property type="match status" value="1"/>
</dbReference>
<dbReference type="FunCoup" id="F1Z399">
    <property type="interactions" value="40"/>
</dbReference>
<dbReference type="GO" id="GO:0003700">
    <property type="term" value="F:DNA-binding transcription factor activity"/>
    <property type="evidence" value="ECO:0007669"/>
    <property type="project" value="InterPro"/>
</dbReference>
<dbReference type="RefSeq" id="WP_008071995.1">
    <property type="nucleotide sequence ID" value="NZ_AQWK01000014.1"/>
</dbReference>
<accession>F1Z399</accession>